<protein>
    <recommendedName>
        <fullName evidence="5">Mid2 domain-containing protein</fullName>
    </recommendedName>
</protein>
<proteinExistence type="predicted"/>
<dbReference type="AlphaFoldDB" id="A0A6A6I8Q6"/>
<dbReference type="Proteomes" id="UP000800094">
    <property type="component" value="Unassembled WGS sequence"/>
</dbReference>
<dbReference type="OrthoDB" id="4770059at2759"/>
<keyword evidence="2" id="KW-0812">Transmembrane</keyword>
<gene>
    <name evidence="3" type="ORF">BU26DRAFT_521179</name>
</gene>
<keyword evidence="4" id="KW-1185">Reference proteome</keyword>
<dbReference type="GeneID" id="54582801"/>
<organism evidence="3 4">
    <name type="scientific">Trematosphaeria pertusa</name>
    <dbReference type="NCBI Taxonomy" id="390896"/>
    <lineage>
        <taxon>Eukaryota</taxon>
        <taxon>Fungi</taxon>
        <taxon>Dikarya</taxon>
        <taxon>Ascomycota</taxon>
        <taxon>Pezizomycotina</taxon>
        <taxon>Dothideomycetes</taxon>
        <taxon>Pleosporomycetidae</taxon>
        <taxon>Pleosporales</taxon>
        <taxon>Massarineae</taxon>
        <taxon>Trematosphaeriaceae</taxon>
        <taxon>Trematosphaeria</taxon>
    </lineage>
</organism>
<keyword evidence="2" id="KW-1133">Transmembrane helix</keyword>
<evidence type="ECO:0000256" key="2">
    <source>
        <dbReference type="SAM" id="Phobius"/>
    </source>
</evidence>
<dbReference type="EMBL" id="ML987198">
    <property type="protein sequence ID" value="KAF2246746.1"/>
    <property type="molecule type" value="Genomic_DNA"/>
</dbReference>
<evidence type="ECO:0000256" key="1">
    <source>
        <dbReference type="SAM" id="MobiDB-lite"/>
    </source>
</evidence>
<dbReference type="RefSeq" id="XP_033681750.1">
    <property type="nucleotide sequence ID" value="XM_033829471.1"/>
</dbReference>
<feature type="transmembrane region" description="Helical" evidence="2">
    <location>
        <begin position="197"/>
        <end position="220"/>
    </location>
</feature>
<evidence type="ECO:0000313" key="4">
    <source>
        <dbReference type="Proteomes" id="UP000800094"/>
    </source>
</evidence>
<keyword evidence="2" id="KW-0472">Membrane</keyword>
<evidence type="ECO:0000313" key="3">
    <source>
        <dbReference type="EMBL" id="KAF2246746.1"/>
    </source>
</evidence>
<accession>A0A6A6I8Q6</accession>
<reference evidence="3" key="1">
    <citation type="journal article" date="2020" name="Stud. Mycol.">
        <title>101 Dothideomycetes genomes: a test case for predicting lifestyles and emergence of pathogens.</title>
        <authorList>
            <person name="Haridas S."/>
            <person name="Albert R."/>
            <person name="Binder M."/>
            <person name="Bloem J."/>
            <person name="Labutti K."/>
            <person name="Salamov A."/>
            <person name="Andreopoulos B."/>
            <person name="Baker S."/>
            <person name="Barry K."/>
            <person name="Bills G."/>
            <person name="Bluhm B."/>
            <person name="Cannon C."/>
            <person name="Castanera R."/>
            <person name="Culley D."/>
            <person name="Daum C."/>
            <person name="Ezra D."/>
            <person name="Gonzalez J."/>
            <person name="Henrissat B."/>
            <person name="Kuo A."/>
            <person name="Liang C."/>
            <person name="Lipzen A."/>
            <person name="Lutzoni F."/>
            <person name="Magnuson J."/>
            <person name="Mondo S."/>
            <person name="Nolan M."/>
            <person name="Ohm R."/>
            <person name="Pangilinan J."/>
            <person name="Park H.-J."/>
            <person name="Ramirez L."/>
            <person name="Alfaro M."/>
            <person name="Sun H."/>
            <person name="Tritt A."/>
            <person name="Yoshinaga Y."/>
            <person name="Zwiers L.-H."/>
            <person name="Turgeon B."/>
            <person name="Goodwin S."/>
            <person name="Spatafora J."/>
            <person name="Crous P."/>
            <person name="Grigoriev I."/>
        </authorList>
    </citation>
    <scope>NUCLEOTIDE SEQUENCE</scope>
    <source>
        <strain evidence="3">CBS 122368</strain>
    </source>
</reference>
<name>A0A6A6I8Q6_9PLEO</name>
<evidence type="ECO:0008006" key="5">
    <source>
        <dbReference type="Google" id="ProtNLM"/>
    </source>
</evidence>
<feature type="region of interest" description="Disordered" evidence="1">
    <location>
        <begin position="164"/>
        <end position="186"/>
    </location>
</feature>
<sequence>MSITSLAAFTPPPSCLATDDIWAFYADPPGRRYFVQGGPTRAECFPSGYVPTTTAFYSPGLCPSGYTAASSDVNTAGSVTETTHFCCPSAIPYHIQTAKDDTALPFLTTLMCESKFTETASFTVTSSRAGDTPTVDFVTVDGIAALNAYGIQVRFQATDFATSTPTSTATSETSTSSTLPASPLPSSSGGLSLGAKVGIGVGVMGAVLLTVLALTIGFVIGKRRKRSLHGNGFGKLIENNGSGVHGVSLYARPKTDESYVPTGGRYELPARQVGMYELPAR</sequence>